<evidence type="ECO:0000256" key="2">
    <source>
        <dbReference type="ARBA" id="ARBA00022679"/>
    </source>
</evidence>
<dbReference type="SUPFAM" id="SSF56112">
    <property type="entry name" value="Protein kinase-like (PK-like)"/>
    <property type="match status" value="1"/>
</dbReference>
<feature type="binding site" evidence="10">
    <location>
        <position position="198"/>
    </location>
    <ligand>
        <name>ATP</name>
        <dbReference type="ChEBI" id="CHEBI:30616"/>
    </ligand>
</feature>
<name>A0AB40CVJ6_DIOCR</name>
<keyword evidence="2" id="KW-0808">Transferase</keyword>
<dbReference type="Gene3D" id="3.30.200.20">
    <property type="entry name" value="Phosphorylase Kinase, domain 1"/>
    <property type="match status" value="1"/>
</dbReference>
<dbReference type="RefSeq" id="XP_039144090.1">
    <property type="nucleotide sequence ID" value="XM_039288156.1"/>
</dbReference>
<feature type="domain" description="Protein kinase" evidence="12">
    <location>
        <begin position="170"/>
        <end position="464"/>
    </location>
</feature>
<keyword evidence="9 11" id="KW-0472">Membrane</keyword>
<sequence length="511" mass="58344">MKILHTISAVVILFLLLLMILLRILLGASKAFFLIANIEVSTIFSAFIIFILQFTLNVTSICGVIKLVIFCTILVVFIVTIAIVSCIRLGCSTTFSIFIVADILLFVLLSCGYLCYRRRYRRRNQWRHVQSPLQIITAREQELHLDYSYLRHIAGLPKNFRYEELSAATNNFQNQVGRGGSGSVFRGVLSDGSQIAVKRIEGEVRGEREFWNELVAIATVQHFNLVRLLGCCHIPGDNLRYLVYEFIENGSLDSWLFKKNNREEQEGDEVFLTWPLRYQVAVDVAKALAYLHHDCRLKILHLDIKPENILLDTDFRGHLTDFGISRLMKREETSVLTTVRGTRGYLAPEWFFGDGISEKSDVYSYGMVLLELVGGQRNMKVIHEGVGVENSTMRLFCFPRIVNEKMREGKVMEVVDERLVRRGDVVEKEVKALVCIGLWCIQERPEVRPSMELVVDMLEGHVDVSMPPETRMFMGGFLVPMTMDVNSMNDDDDDENGSIREEVTVITSFNS</sequence>
<organism evidence="13 14">
    <name type="scientific">Dioscorea cayennensis subsp. rotundata</name>
    <name type="common">White Guinea yam</name>
    <name type="synonym">Dioscorea rotundata</name>
    <dbReference type="NCBI Taxonomy" id="55577"/>
    <lineage>
        <taxon>Eukaryota</taxon>
        <taxon>Viridiplantae</taxon>
        <taxon>Streptophyta</taxon>
        <taxon>Embryophyta</taxon>
        <taxon>Tracheophyta</taxon>
        <taxon>Spermatophyta</taxon>
        <taxon>Magnoliopsida</taxon>
        <taxon>Liliopsida</taxon>
        <taxon>Dioscoreales</taxon>
        <taxon>Dioscoreaceae</taxon>
        <taxon>Dioscorea</taxon>
    </lineage>
</organism>
<feature type="transmembrane region" description="Helical" evidence="11">
    <location>
        <begin position="7"/>
        <end position="26"/>
    </location>
</feature>
<accession>A0AB40CVJ6</accession>
<dbReference type="AlphaFoldDB" id="A0AB40CVJ6"/>
<evidence type="ECO:0000256" key="1">
    <source>
        <dbReference type="ARBA" id="ARBA00004167"/>
    </source>
</evidence>
<comment type="subcellular location">
    <subcellularLocation>
        <location evidence="1">Membrane</location>
        <topology evidence="1">Single-pass membrane protein</topology>
    </subcellularLocation>
</comment>
<evidence type="ECO:0000256" key="8">
    <source>
        <dbReference type="ARBA" id="ARBA00022989"/>
    </source>
</evidence>
<evidence type="ECO:0000313" key="14">
    <source>
        <dbReference type="RefSeq" id="XP_039144090.1"/>
    </source>
</evidence>
<dbReference type="FunFam" id="1.10.510.10:FF:000537">
    <property type="entry name" value="Putative receptor-like protein kinase"/>
    <property type="match status" value="1"/>
</dbReference>
<keyword evidence="7 10" id="KW-0067">ATP-binding</keyword>
<keyword evidence="6" id="KW-0418">Kinase</keyword>
<reference evidence="14" key="1">
    <citation type="submission" date="2025-08" db="UniProtKB">
        <authorList>
            <consortium name="RefSeq"/>
        </authorList>
    </citation>
    <scope>IDENTIFICATION</scope>
</reference>
<protein>
    <submittedName>
        <fullName evidence="14">Probable receptor-like protein kinase At5g20050</fullName>
    </submittedName>
</protein>
<keyword evidence="4" id="KW-0732">Signal</keyword>
<evidence type="ECO:0000256" key="4">
    <source>
        <dbReference type="ARBA" id="ARBA00022729"/>
    </source>
</evidence>
<feature type="transmembrane region" description="Helical" evidence="11">
    <location>
        <begin position="64"/>
        <end position="90"/>
    </location>
</feature>
<dbReference type="GO" id="GO:0005524">
    <property type="term" value="F:ATP binding"/>
    <property type="evidence" value="ECO:0007669"/>
    <property type="project" value="UniProtKB-UniRule"/>
</dbReference>
<keyword evidence="5 10" id="KW-0547">Nucleotide-binding</keyword>
<evidence type="ECO:0000256" key="3">
    <source>
        <dbReference type="ARBA" id="ARBA00022692"/>
    </source>
</evidence>
<dbReference type="PANTHER" id="PTHR47974">
    <property type="entry name" value="OS07G0415500 PROTEIN"/>
    <property type="match status" value="1"/>
</dbReference>
<dbReference type="PROSITE" id="PS00108">
    <property type="entry name" value="PROTEIN_KINASE_ST"/>
    <property type="match status" value="1"/>
</dbReference>
<keyword evidence="3 11" id="KW-0812">Transmembrane</keyword>
<dbReference type="GO" id="GO:0004672">
    <property type="term" value="F:protein kinase activity"/>
    <property type="evidence" value="ECO:0007669"/>
    <property type="project" value="InterPro"/>
</dbReference>
<evidence type="ECO:0000256" key="6">
    <source>
        <dbReference type="ARBA" id="ARBA00022777"/>
    </source>
</evidence>
<evidence type="ECO:0000256" key="7">
    <source>
        <dbReference type="ARBA" id="ARBA00022840"/>
    </source>
</evidence>
<evidence type="ECO:0000256" key="11">
    <source>
        <dbReference type="SAM" id="Phobius"/>
    </source>
</evidence>
<keyword evidence="13" id="KW-1185">Reference proteome</keyword>
<dbReference type="InterPro" id="IPR008271">
    <property type="entry name" value="Ser/Thr_kinase_AS"/>
</dbReference>
<dbReference type="InterPro" id="IPR011009">
    <property type="entry name" value="Kinase-like_dom_sf"/>
</dbReference>
<dbReference type="SMART" id="SM00220">
    <property type="entry name" value="S_TKc"/>
    <property type="match status" value="1"/>
</dbReference>
<dbReference type="PROSITE" id="PS50011">
    <property type="entry name" value="PROTEIN_KINASE_DOM"/>
    <property type="match status" value="1"/>
</dbReference>
<evidence type="ECO:0000313" key="13">
    <source>
        <dbReference type="Proteomes" id="UP001515500"/>
    </source>
</evidence>
<dbReference type="Proteomes" id="UP001515500">
    <property type="component" value="Chromosome 17"/>
</dbReference>
<dbReference type="FunFam" id="3.30.200.20:FF:000178">
    <property type="entry name" value="serine/threonine-protein kinase PBS1-like"/>
    <property type="match status" value="1"/>
</dbReference>
<dbReference type="GO" id="GO:0016020">
    <property type="term" value="C:membrane"/>
    <property type="evidence" value="ECO:0007669"/>
    <property type="project" value="UniProtKB-SubCell"/>
</dbReference>
<dbReference type="PROSITE" id="PS00107">
    <property type="entry name" value="PROTEIN_KINASE_ATP"/>
    <property type="match status" value="1"/>
</dbReference>
<evidence type="ECO:0000256" key="9">
    <source>
        <dbReference type="ARBA" id="ARBA00023136"/>
    </source>
</evidence>
<dbReference type="Gene3D" id="1.10.510.10">
    <property type="entry name" value="Transferase(Phosphotransferase) domain 1"/>
    <property type="match status" value="1"/>
</dbReference>
<evidence type="ECO:0000259" key="12">
    <source>
        <dbReference type="PROSITE" id="PS50011"/>
    </source>
</evidence>
<keyword evidence="8 11" id="KW-1133">Transmembrane helix</keyword>
<evidence type="ECO:0000256" key="5">
    <source>
        <dbReference type="ARBA" id="ARBA00022741"/>
    </source>
</evidence>
<gene>
    <name evidence="14" type="primary">LOC120281298</name>
</gene>
<dbReference type="Pfam" id="PF00069">
    <property type="entry name" value="Pkinase"/>
    <property type="match status" value="1"/>
</dbReference>
<proteinExistence type="predicted"/>
<dbReference type="InterPro" id="IPR017441">
    <property type="entry name" value="Protein_kinase_ATP_BS"/>
</dbReference>
<dbReference type="GeneID" id="120281298"/>
<evidence type="ECO:0000256" key="10">
    <source>
        <dbReference type="PROSITE-ProRule" id="PRU10141"/>
    </source>
</evidence>
<feature type="transmembrane region" description="Helical" evidence="11">
    <location>
        <begin position="96"/>
        <end position="116"/>
    </location>
</feature>
<dbReference type="PANTHER" id="PTHR47974:SF27">
    <property type="entry name" value="RECEPTOR-LIKE SERINE_THREONINE-PROTEIN KINASE"/>
    <property type="match status" value="1"/>
</dbReference>
<feature type="transmembrane region" description="Helical" evidence="11">
    <location>
        <begin position="32"/>
        <end position="52"/>
    </location>
</feature>
<dbReference type="InterPro" id="IPR000719">
    <property type="entry name" value="Prot_kinase_dom"/>
</dbReference>